<dbReference type="Gene3D" id="2.40.160.10">
    <property type="entry name" value="Porin"/>
    <property type="match status" value="1"/>
</dbReference>
<evidence type="ECO:0000313" key="2">
    <source>
        <dbReference type="EMBL" id="SFN76870.1"/>
    </source>
</evidence>
<proteinExistence type="predicted"/>
<name>A0A1I5BQ87_9FLAO</name>
<evidence type="ECO:0000313" key="3">
    <source>
        <dbReference type="Proteomes" id="UP000199153"/>
    </source>
</evidence>
<dbReference type="InterPro" id="IPR023614">
    <property type="entry name" value="Porin_dom_sf"/>
</dbReference>
<sequence length="457" mass="53713">MNYLKWPLALFLLLLNLSVYSQEEHHAETQEPERLRDLFTEAHLHGHLRNYFMNTVNRGDLKNYYTNATGGAVGFTTGNYKGFEAGVKGIFTYKTFGNDLGMEDPIAGKNARYEYELYDVLNKGNFKDLDRLEELFIRYRFGNSYLTYGKIETEYTPLLNHSDGRMKPFAHRGAWAHLNFGKPHQFNLGWLNGMSPRATTEWFDFEEGIGLFYNGFQPDGQEAHYHEHYASSGMGIFNYRYRRNNFTFKVYDYYLDKVMNTLWTQVNYEFKDFNLGVQYVYQSPFSYNEDLAYENRYVQPGENGQVLSSQLSWQESRLRLAMAYTHAFDSGRFLFPKELGRDHFFTSISRSRLEGMGDVDIVALKGEYSFLKPNLHLGVEMQQIKGAEPGDYRYNKYNVDESFQLNTHLRYNVEGFLDGLSFDLLWVYRENQNHNDAESIFNKSNFNQINFVTNFYF</sequence>
<reference evidence="2 3" key="1">
    <citation type="submission" date="2016-10" db="EMBL/GenBank/DDBJ databases">
        <authorList>
            <person name="de Groot N.N."/>
        </authorList>
    </citation>
    <scope>NUCLEOTIDE SEQUENCE [LARGE SCALE GENOMIC DNA]</scope>
    <source>
        <strain evidence="2 3">DSM 17794</strain>
    </source>
</reference>
<keyword evidence="1" id="KW-0732">Signal</keyword>
<organism evidence="2 3">
    <name type="scientific">Salegentibacter flavus</name>
    <dbReference type="NCBI Taxonomy" id="287099"/>
    <lineage>
        <taxon>Bacteria</taxon>
        <taxon>Pseudomonadati</taxon>
        <taxon>Bacteroidota</taxon>
        <taxon>Flavobacteriia</taxon>
        <taxon>Flavobacteriales</taxon>
        <taxon>Flavobacteriaceae</taxon>
        <taxon>Salegentibacter</taxon>
    </lineage>
</organism>
<accession>A0A1I5BQ87</accession>
<dbReference type="OrthoDB" id="862900at2"/>
<keyword evidence="3" id="KW-1185">Reference proteome</keyword>
<evidence type="ECO:0008006" key="4">
    <source>
        <dbReference type="Google" id="ProtNLM"/>
    </source>
</evidence>
<dbReference type="EMBL" id="FOVL01000016">
    <property type="protein sequence ID" value="SFN76870.1"/>
    <property type="molecule type" value="Genomic_DNA"/>
</dbReference>
<dbReference type="Proteomes" id="UP000199153">
    <property type="component" value="Unassembled WGS sequence"/>
</dbReference>
<feature type="chain" id="PRO_5011613051" description="Outer membrane porin, OprD family" evidence="1">
    <location>
        <begin position="22"/>
        <end position="457"/>
    </location>
</feature>
<dbReference type="RefSeq" id="WP_093410232.1">
    <property type="nucleotide sequence ID" value="NZ_FOVL01000016.1"/>
</dbReference>
<gene>
    <name evidence="2" type="ORF">SAMN05660413_02494</name>
</gene>
<evidence type="ECO:0000256" key="1">
    <source>
        <dbReference type="SAM" id="SignalP"/>
    </source>
</evidence>
<protein>
    <recommendedName>
        <fullName evidence="4">Outer membrane porin, OprD family</fullName>
    </recommendedName>
</protein>
<dbReference type="AlphaFoldDB" id="A0A1I5BQ87"/>
<dbReference type="STRING" id="287099.SAMN05660413_02494"/>
<feature type="signal peptide" evidence="1">
    <location>
        <begin position="1"/>
        <end position="21"/>
    </location>
</feature>